<keyword evidence="10" id="KW-0234">DNA repair</keyword>
<dbReference type="InterPro" id="IPR013986">
    <property type="entry name" value="DExx_box_DNA_helicase_dom_sf"/>
</dbReference>
<dbReference type="PROSITE" id="PS51217">
    <property type="entry name" value="UVRD_HELICASE_CTER"/>
    <property type="match status" value="1"/>
</dbReference>
<reference evidence="18 19" key="1">
    <citation type="submission" date="2016-11" db="EMBL/GenBank/DDBJ databases">
        <title>Description of two novel members of the family Erysipelotrichaceae: Ileibacterium lipovorans gen. nov., sp. nov. and Dubosiella newyorkensis, gen. nov., sp. nov.</title>
        <authorList>
            <person name="Cox L.M."/>
            <person name="Sohn J."/>
            <person name="Tyrrell K.L."/>
            <person name="Citron D.M."/>
            <person name="Lawson P.A."/>
            <person name="Patel N.B."/>
            <person name="Iizumi T."/>
            <person name="Perez-Perez G.I."/>
            <person name="Goldstein E.J."/>
            <person name="Blaser M.J."/>
        </authorList>
    </citation>
    <scope>NUCLEOTIDE SEQUENCE [LARGE SCALE GENOMIC DNA]</scope>
    <source>
        <strain evidence="18 19">NYU-BL-A4</strain>
    </source>
</reference>
<evidence type="ECO:0000256" key="8">
    <source>
        <dbReference type="ARBA" id="ARBA00022840"/>
    </source>
</evidence>
<dbReference type="InterPro" id="IPR000212">
    <property type="entry name" value="DNA_helicase_UvrD/REP"/>
</dbReference>
<dbReference type="InterPro" id="IPR011604">
    <property type="entry name" value="PDDEXK-like_dom_sf"/>
</dbReference>
<dbReference type="SUPFAM" id="SSF52980">
    <property type="entry name" value="Restriction endonuclease-like"/>
    <property type="match status" value="1"/>
</dbReference>
<evidence type="ECO:0000256" key="14">
    <source>
        <dbReference type="ARBA" id="ARBA00048988"/>
    </source>
</evidence>
<dbReference type="GO" id="GO:0005829">
    <property type="term" value="C:cytosol"/>
    <property type="evidence" value="ECO:0007669"/>
    <property type="project" value="TreeGrafter"/>
</dbReference>
<evidence type="ECO:0000256" key="12">
    <source>
        <dbReference type="ARBA" id="ARBA00034617"/>
    </source>
</evidence>
<feature type="domain" description="UvrD-like helicase ATP-binding" evidence="16">
    <location>
        <begin position="2"/>
        <end position="441"/>
    </location>
</feature>
<keyword evidence="4" id="KW-0227">DNA damage</keyword>
<dbReference type="PROSITE" id="PS51198">
    <property type="entry name" value="UVRD_HELICASE_ATP_BIND"/>
    <property type="match status" value="1"/>
</dbReference>
<evidence type="ECO:0000256" key="7">
    <source>
        <dbReference type="ARBA" id="ARBA00022839"/>
    </source>
</evidence>
<dbReference type="Gene3D" id="1.10.10.160">
    <property type="match status" value="1"/>
</dbReference>
<dbReference type="RefSeq" id="WP_076340628.1">
    <property type="nucleotide sequence ID" value="NZ_CAPDDE010000005.1"/>
</dbReference>
<evidence type="ECO:0000256" key="13">
    <source>
        <dbReference type="ARBA" id="ARBA00034808"/>
    </source>
</evidence>
<dbReference type="Pfam" id="PF00580">
    <property type="entry name" value="UvrD-helicase"/>
    <property type="match status" value="1"/>
</dbReference>
<dbReference type="GO" id="GO:0033202">
    <property type="term" value="C:DNA helicase complex"/>
    <property type="evidence" value="ECO:0007669"/>
    <property type="project" value="TreeGrafter"/>
</dbReference>
<dbReference type="GO" id="GO:0016887">
    <property type="term" value="F:ATP hydrolysis activity"/>
    <property type="evidence" value="ECO:0007669"/>
    <property type="project" value="RHEA"/>
</dbReference>
<dbReference type="Gene3D" id="3.40.50.300">
    <property type="entry name" value="P-loop containing nucleotide triphosphate hydrolases"/>
    <property type="match status" value="4"/>
</dbReference>
<comment type="catalytic activity">
    <reaction evidence="14">
        <text>ATP + H2O = ADP + phosphate + H(+)</text>
        <dbReference type="Rhea" id="RHEA:13065"/>
        <dbReference type="ChEBI" id="CHEBI:15377"/>
        <dbReference type="ChEBI" id="CHEBI:15378"/>
        <dbReference type="ChEBI" id="CHEBI:30616"/>
        <dbReference type="ChEBI" id="CHEBI:43474"/>
        <dbReference type="ChEBI" id="CHEBI:456216"/>
        <dbReference type="EC" id="5.6.2.4"/>
    </reaction>
</comment>
<name>A0A1U7NPU1_9FIRM</name>
<keyword evidence="9" id="KW-0238">DNA-binding</keyword>
<evidence type="ECO:0000256" key="1">
    <source>
        <dbReference type="ARBA" id="ARBA00009922"/>
    </source>
</evidence>
<dbReference type="InterPro" id="IPR014016">
    <property type="entry name" value="UvrD-like_ATP-bd"/>
</dbReference>
<evidence type="ECO:0000313" key="19">
    <source>
        <dbReference type="Proteomes" id="UP000186705"/>
    </source>
</evidence>
<dbReference type="GO" id="GO:0000725">
    <property type="term" value="P:recombinational repair"/>
    <property type="evidence" value="ECO:0007669"/>
    <property type="project" value="TreeGrafter"/>
</dbReference>
<dbReference type="Gene3D" id="3.90.320.10">
    <property type="match status" value="1"/>
</dbReference>
<evidence type="ECO:0000256" key="3">
    <source>
        <dbReference type="ARBA" id="ARBA00022741"/>
    </source>
</evidence>
<evidence type="ECO:0000256" key="2">
    <source>
        <dbReference type="ARBA" id="ARBA00022722"/>
    </source>
</evidence>
<feature type="binding site" evidence="15">
    <location>
        <begin position="23"/>
        <end position="30"/>
    </location>
    <ligand>
        <name>ATP</name>
        <dbReference type="ChEBI" id="CHEBI:30616"/>
    </ligand>
</feature>
<dbReference type="GO" id="GO:0004527">
    <property type="term" value="F:exonuclease activity"/>
    <property type="evidence" value="ECO:0007669"/>
    <property type="project" value="UniProtKB-KW"/>
</dbReference>
<accession>A0A1U7NPU1</accession>
<keyword evidence="11" id="KW-0413">Isomerase</keyword>
<evidence type="ECO:0000313" key="18">
    <source>
        <dbReference type="EMBL" id="OLU47655.1"/>
    </source>
</evidence>
<dbReference type="EMBL" id="MPKA01000044">
    <property type="protein sequence ID" value="OLU47655.1"/>
    <property type="molecule type" value="Genomic_DNA"/>
</dbReference>
<evidence type="ECO:0000256" key="10">
    <source>
        <dbReference type="ARBA" id="ARBA00023204"/>
    </source>
</evidence>
<dbReference type="Proteomes" id="UP000186705">
    <property type="component" value="Unassembled WGS sequence"/>
</dbReference>
<dbReference type="GO" id="GO:0043138">
    <property type="term" value="F:3'-5' DNA helicase activity"/>
    <property type="evidence" value="ECO:0007669"/>
    <property type="project" value="UniProtKB-EC"/>
</dbReference>
<protein>
    <recommendedName>
        <fullName evidence="13">DNA 3'-5' helicase</fullName>
        <ecNumber evidence="13">5.6.2.4</ecNumber>
    </recommendedName>
</protein>
<keyword evidence="19" id="KW-1185">Reference proteome</keyword>
<dbReference type="PANTHER" id="PTHR11070">
    <property type="entry name" value="UVRD / RECB / PCRA DNA HELICASE FAMILY MEMBER"/>
    <property type="match status" value="1"/>
</dbReference>
<dbReference type="STRING" id="1862672.BO225_02090"/>
<evidence type="ECO:0000256" key="6">
    <source>
        <dbReference type="ARBA" id="ARBA00022806"/>
    </source>
</evidence>
<dbReference type="PANTHER" id="PTHR11070:SF48">
    <property type="entry name" value="ATP-DEPENDENT HELICASE_NUCLEASE SUBUNIT A"/>
    <property type="match status" value="1"/>
</dbReference>
<feature type="domain" description="UvrD-like helicase C-terminal" evidence="17">
    <location>
        <begin position="453"/>
        <end position="727"/>
    </location>
</feature>
<comment type="similarity">
    <text evidence="1">Belongs to the helicase family. UvrD subfamily.</text>
</comment>
<keyword evidence="8 15" id="KW-0067">ATP-binding</keyword>
<evidence type="ECO:0000259" key="17">
    <source>
        <dbReference type="PROSITE" id="PS51217"/>
    </source>
</evidence>
<evidence type="ECO:0000256" key="5">
    <source>
        <dbReference type="ARBA" id="ARBA00022801"/>
    </source>
</evidence>
<evidence type="ECO:0000256" key="9">
    <source>
        <dbReference type="ARBA" id="ARBA00023125"/>
    </source>
</evidence>
<dbReference type="SUPFAM" id="SSF52540">
    <property type="entry name" value="P-loop containing nucleoside triphosphate hydrolases"/>
    <property type="match status" value="1"/>
</dbReference>
<dbReference type="InterPro" id="IPR011335">
    <property type="entry name" value="Restrct_endonuc-II-like"/>
</dbReference>
<dbReference type="GO" id="GO:0003677">
    <property type="term" value="F:DNA binding"/>
    <property type="evidence" value="ECO:0007669"/>
    <property type="project" value="UniProtKB-KW"/>
</dbReference>
<dbReference type="OrthoDB" id="9810135at2"/>
<gene>
    <name evidence="18" type="ORF">BO225_02090</name>
</gene>
<keyword evidence="6 15" id="KW-0347">Helicase</keyword>
<organism evidence="18 19">
    <name type="scientific">Dubosiella newyorkensis</name>
    <dbReference type="NCBI Taxonomy" id="1862672"/>
    <lineage>
        <taxon>Bacteria</taxon>
        <taxon>Bacillati</taxon>
        <taxon>Bacillota</taxon>
        <taxon>Erysipelotrichia</taxon>
        <taxon>Erysipelotrichales</taxon>
        <taxon>Erysipelotrichaceae</taxon>
        <taxon>Dubosiella</taxon>
    </lineage>
</organism>
<keyword evidence="7" id="KW-0269">Exonuclease</keyword>
<keyword evidence="5 15" id="KW-0378">Hydrolase</keyword>
<evidence type="ECO:0000256" key="15">
    <source>
        <dbReference type="PROSITE-ProRule" id="PRU00560"/>
    </source>
</evidence>
<evidence type="ECO:0000256" key="4">
    <source>
        <dbReference type="ARBA" id="ARBA00022763"/>
    </source>
</evidence>
<proteinExistence type="inferred from homology"/>
<keyword evidence="2" id="KW-0540">Nuclease</keyword>
<dbReference type="AlphaFoldDB" id="A0A1U7NPU1"/>
<sequence length="1046" mass="122218">MIHYSSQQQKTIDSRNKNVVVSASAGSGKTSVLVERLCRLVIDDQIPINEILAMTFTDDAANEMKARLKHRLSSLEPTPYILDQLALLETADISTIDSFCYKIVQRYYYQIPIPYAMALHVDNGSLRSQAFELAYERALISLEGERIAAMNRYFAAFNVSSETLFKAINRFLEMANAKADPKGWIESCKQEHADVKKWFLTFFQERVETMISIVQEMLDELDEMEFSKIKTYESNKELFEQKALYLKRCQDDLAQEEYDRFARDFIAYIDTTKRFPSTVNKKSFANIKKEFQSMESAITENLFDLRQFQADQERTQPILETWCDLSILLMDYFQEEKERLQILDFSDMEHFAYRLLCIPTIQEQVKNQFKTILIDEFQDTNELQESIIQQIASKNNVFRVGDIKQSIYGFRQADPSIMIHHMEKEDENNETLVMSENYRSTKTLIDFNNTFYEKIMNLSFLDSRFLPSDRAMPGTSKQESSPQYPVRFLFSQYEPWAIEHENQKREAKKLHRAHRVDLIANDILKHHQAGVPYRSMCILTRTHGTHQALKDGLEAYGIPVLAEIDHGFYTNQAVQIILSCLQIIQDPNQDIPLMAALCSPIGQVDQATLSKIMIENDAPVSLFSKVRNESFMKELNAIFQWKKEPVATIVRKLYNFHNYYYLFTNGQDKTNLDLLLERASQYANPYDLNGFIELILQEADLDKTAEAFPYGKEEDVVKIKTMHHSKGLQFPIVYLLSDHERRDMEASSPILLDDHLGVSLRSLNDKGNVYRPSLSSIAFKTKKFHKEIEEEMRILYVATTRAEEELVIVDAIKSLDDYRYPLNTRALLQNQNYTGWLLHTFLTEPSSLFELEEVEELYERKIVQRKFMKNIPFQIFDQKVRSVESMTASGSKKQPQWSPVRMRINDRLKRGTMLHELVATLPFPYQKDVLETKLTNQEDIQQILALNANPEYVGWMERKHIFECPYTVKKGNELIHGFMDLVVFEDKRTIILDFKSDYVNDEKELVSMYQKQLMIYKEAMELIEPNRTIVTYIYSFYLKKLIQIAC</sequence>
<comment type="catalytic activity">
    <reaction evidence="12">
        <text>Couples ATP hydrolysis with the unwinding of duplex DNA by translocating in the 3'-5' direction.</text>
        <dbReference type="EC" id="5.6.2.4"/>
    </reaction>
</comment>
<dbReference type="InterPro" id="IPR027417">
    <property type="entry name" value="P-loop_NTPase"/>
</dbReference>
<evidence type="ECO:0000259" key="16">
    <source>
        <dbReference type="PROSITE" id="PS51198"/>
    </source>
</evidence>
<dbReference type="GeneID" id="78274736"/>
<dbReference type="InterPro" id="IPR014017">
    <property type="entry name" value="DNA_helicase_UvrD-like_C"/>
</dbReference>
<evidence type="ECO:0000256" key="11">
    <source>
        <dbReference type="ARBA" id="ARBA00023235"/>
    </source>
</evidence>
<dbReference type="EC" id="5.6.2.4" evidence="13"/>
<dbReference type="GO" id="GO:0005524">
    <property type="term" value="F:ATP binding"/>
    <property type="evidence" value="ECO:0007669"/>
    <property type="project" value="UniProtKB-UniRule"/>
</dbReference>
<keyword evidence="3 15" id="KW-0547">Nucleotide-binding</keyword>
<comment type="caution">
    <text evidence="18">The sequence shown here is derived from an EMBL/GenBank/DDBJ whole genome shotgun (WGS) entry which is preliminary data.</text>
</comment>
<dbReference type="Pfam" id="PF13361">
    <property type="entry name" value="UvrD_C"/>
    <property type="match status" value="1"/>
</dbReference>